<feature type="binding site" evidence="13">
    <location>
        <position position="432"/>
    </location>
    <ligand>
        <name>K(+)</name>
        <dbReference type="ChEBI" id="CHEBI:29103"/>
    </ligand>
</feature>
<evidence type="ECO:0000256" key="7">
    <source>
        <dbReference type="ARBA" id="ARBA00022692"/>
    </source>
</evidence>
<dbReference type="Pfam" id="PF02386">
    <property type="entry name" value="TrkH"/>
    <property type="match status" value="1"/>
</dbReference>
<keyword evidence="16" id="KW-1185">Reference proteome</keyword>
<evidence type="ECO:0000313" key="15">
    <source>
        <dbReference type="EMBL" id="TDQ49897.1"/>
    </source>
</evidence>
<dbReference type="GO" id="GO:0015379">
    <property type="term" value="F:potassium:chloride symporter activity"/>
    <property type="evidence" value="ECO:0007669"/>
    <property type="project" value="InterPro"/>
</dbReference>
<dbReference type="GO" id="GO:0005886">
    <property type="term" value="C:plasma membrane"/>
    <property type="evidence" value="ECO:0007669"/>
    <property type="project" value="UniProtKB-SubCell"/>
</dbReference>
<feature type="transmembrane region" description="Helical" evidence="14">
    <location>
        <begin position="38"/>
        <end position="56"/>
    </location>
</feature>
<feature type="binding site" evidence="13">
    <location>
        <position position="218"/>
    </location>
    <ligand>
        <name>K(+)</name>
        <dbReference type="ChEBI" id="CHEBI:29103"/>
    </ligand>
</feature>
<keyword evidence="13" id="KW-0479">Metal-binding</keyword>
<keyword evidence="6 12" id="KW-0633">Potassium transport</keyword>
<proteinExistence type="inferred from homology"/>
<evidence type="ECO:0000256" key="6">
    <source>
        <dbReference type="ARBA" id="ARBA00022538"/>
    </source>
</evidence>
<feature type="binding site" evidence="13">
    <location>
        <position position="433"/>
    </location>
    <ligand>
        <name>K(+)</name>
        <dbReference type="ChEBI" id="CHEBI:29103"/>
    </ligand>
</feature>
<dbReference type="RefSeq" id="WP_133588613.1">
    <property type="nucleotide sequence ID" value="NZ_CP037953.1"/>
</dbReference>
<evidence type="ECO:0000313" key="16">
    <source>
        <dbReference type="Proteomes" id="UP000295375"/>
    </source>
</evidence>
<feature type="transmembrane region" description="Helical" evidence="14">
    <location>
        <begin position="68"/>
        <end position="89"/>
    </location>
</feature>
<feature type="transmembrane region" description="Helical" evidence="14">
    <location>
        <begin position="394"/>
        <end position="417"/>
    </location>
</feature>
<feature type="binding site" evidence="13">
    <location>
        <position position="109"/>
    </location>
    <ligand>
        <name>K(+)</name>
        <dbReference type="ChEBI" id="CHEBI:29103"/>
    </ligand>
</feature>
<feature type="transmembrane region" description="Helical" evidence="14">
    <location>
        <begin position="326"/>
        <end position="345"/>
    </location>
</feature>
<gene>
    <name evidence="15" type="ORF">EV696_103271</name>
</gene>
<feature type="binding site" evidence="13">
    <location>
        <position position="108"/>
    </location>
    <ligand>
        <name>K(+)</name>
        <dbReference type="ChEBI" id="CHEBI:29103"/>
    </ligand>
</feature>
<keyword evidence="10 12" id="KW-0406">Ion transport</keyword>
<evidence type="ECO:0000256" key="5">
    <source>
        <dbReference type="ARBA" id="ARBA00022519"/>
    </source>
</evidence>
<evidence type="ECO:0000256" key="10">
    <source>
        <dbReference type="ARBA" id="ARBA00023065"/>
    </source>
</evidence>
<keyword evidence="9 14" id="KW-1133">Transmembrane helix</keyword>
<keyword evidence="5 12" id="KW-0997">Cell inner membrane</keyword>
<comment type="subcellular location">
    <subcellularLocation>
        <location evidence="1 12">Cell inner membrane</location>
        <topology evidence="1 12">Multi-pass membrane protein</topology>
    </subcellularLocation>
</comment>
<evidence type="ECO:0000256" key="2">
    <source>
        <dbReference type="ARBA" id="ARBA00009137"/>
    </source>
</evidence>
<protein>
    <recommendedName>
        <fullName evidence="12">Trk system potassium uptake protein</fullName>
    </recommendedName>
</protein>
<comment type="caution">
    <text evidence="15">The sequence shown here is derived from an EMBL/GenBank/DDBJ whole genome shotgun (WGS) entry which is preliminary data.</text>
</comment>
<feature type="transmembrane region" description="Helical" evidence="14">
    <location>
        <begin position="183"/>
        <end position="201"/>
    </location>
</feature>
<dbReference type="PIRSF" id="PIRSF006247">
    <property type="entry name" value="TrkH"/>
    <property type="match status" value="1"/>
</dbReference>
<evidence type="ECO:0000256" key="4">
    <source>
        <dbReference type="ARBA" id="ARBA00022475"/>
    </source>
</evidence>
<keyword evidence="7 14" id="KW-0812">Transmembrane</keyword>
<evidence type="ECO:0000256" key="9">
    <source>
        <dbReference type="ARBA" id="ARBA00022989"/>
    </source>
</evidence>
<feature type="transmembrane region" description="Helical" evidence="14">
    <location>
        <begin position="131"/>
        <end position="150"/>
    </location>
</feature>
<feature type="transmembrane region" description="Helical" evidence="14">
    <location>
        <begin position="12"/>
        <end position="32"/>
    </location>
</feature>
<dbReference type="OrthoDB" id="9810952at2"/>
<feature type="binding site" evidence="13">
    <location>
        <position position="315"/>
    </location>
    <ligand>
        <name>K(+)</name>
        <dbReference type="ChEBI" id="CHEBI:29103"/>
    </ligand>
</feature>
<dbReference type="Proteomes" id="UP000295375">
    <property type="component" value="Unassembled WGS sequence"/>
</dbReference>
<dbReference type="EMBL" id="SNYM01000003">
    <property type="protein sequence ID" value="TDQ49897.1"/>
    <property type="molecule type" value="Genomic_DNA"/>
</dbReference>
<dbReference type="InterPro" id="IPR003445">
    <property type="entry name" value="Cat_transpt"/>
</dbReference>
<reference evidence="15 16" key="1">
    <citation type="submission" date="2019-03" db="EMBL/GenBank/DDBJ databases">
        <title>Genomic Encyclopedia of Type Strains, Phase IV (KMG-IV): sequencing the most valuable type-strain genomes for metagenomic binning, comparative biology and taxonomic classification.</title>
        <authorList>
            <person name="Goeker M."/>
        </authorList>
    </citation>
    <scope>NUCLEOTIDE SEQUENCE [LARGE SCALE GENOMIC DNA]</scope>
    <source>
        <strain evidence="15 16">DSM 103792</strain>
    </source>
</reference>
<comment type="similarity">
    <text evidence="2 12">Belongs to the TrkH potassium transport family.</text>
</comment>
<keyword evidence="8 12" id="KW-0630">Potassium</keyword>
<feature type="transmembrane region" description="Helical" evidence="14">
    <location>
        <begin position="301"/>
        <end position="320"/>
    </location>
</feature>
<feature type="transmembrane region" description="Helical" evidence="14">
    <location>
        <begin position="271"/>
        <end position="289"/>
    </location>
</feature>
<evidence type="ECO:0000256" key="13">
    <source>
        <dbReference type="PIRSR" id="PIRSR006247-1"/>
    </source>
</evidence>
<comment type="function">
    <text evidence="12">Low-affinity potassium transport system. Interacts with Trk system potassium uptake protein TrkA.</text>
</comment>
<dbReference type="GO" id="GO:0046872">
    <property type="term" value="F:metal ion binding"/>
    <property type="evidence" value="ECO:0007669"/>
    <property type="project" value="UniProtKB-KW"/>
</dbReference>
<evidence type="ECO:0000256" key="1">
    <source>
        <dbReference type="ARBA" id="ARBA00004429"/>
    </source>
</evidence>
<accession>A0A4V3D818</accession>
<feature type="binding site" evidence="13">
    <location>
        <position position="316"/>
    </location>
    <ligand>
        <name>K(+)</name>
        <dbReference type="ChEBI" id="CHEBI:29103"/>
    </ligand>
</feature>
<dbReference type="PANTHER" id="PTHR32024">
    <property type="entry name" value="TRK SYSTEM POTASSIUM UPTAKE PROTEIN TRKG-RELATED"/>
    <property type="match status" value="1"/>
</dbReference>
<evidence type="ECO:0000256" key="12">
    <source>
        <dbReference type="PIRNR" id="PIRNR006247"/>
    </source>
</evidence>
<feature type="transmembrane region" description="Helical" evidence="14">
    <location>
        <begin position="453"/>
        <end position="478"/>
    </location>
</feature>
<evidence type="ECO:0000256" key="14">
    <source>
        <dbReference type="SAM" id="Phobius"/>
    </source>
</evidence>
<keyword evidence="11 12" id="KW-0472">Membrane</keyword>
<keyword evidence="4 12" id="KW-1003">Cell membrane</keyword>
<dbReference type="PANTHER" id="PTHR32024:SF2">
    <property type="entry name" value="TRK SYSTEM POTASSIUM UPTAKE PROTEIN TRKG-RELATED"/>
    <property type="match status" value="1"/>
</dbReference>
<name>A0A4V3D818_9GAMM</name>
<keyword evidence="3 12" id="KW-0813">Transport</keyword>
<dbReference type="InterPro" id="IPR004772">
    <property type="entry name" value="TrkH"/>
</dbReference>
<evidence type="ECO:0000256" key="11">
    <source>
        <dbReference type="ARBA" id="ARBA00023136"/>
    </source>
</evidence>
<sequence length="481" mass="52559">MIQWTLIARTLGHLLMAYAVSLLLPFLVSVLYADGLYARFLGLSIGLFGVGFLMSRRKVRHEPRTREGIVIVVLAWTSLSIVGALPFWFGLPCSFLDAVFESTSGLTTTGATVFSGLDNMAKSLLWYRQQLHFFGGMGVLVLAVAILPMLKVGGMQLYKTEATGPIKDDKIAPRVQQTARTLFNVYVSIIVFVAVLYFLAGMNAFDAISHAISAISTGGFANYDASIGYFDSRAIDWITILAMLAGGMNMGLHFIVWREKSFTRYWEDQEFRALLFFVLLATALVIMAGMSTQAELGLANWLRLALFEVVSIMTTTGFGIADFSQWPLYAPILIIFVSFIGGCAGSTSGGMKVLRVFLLFKQASREAKHLVQPNIVAHIKYNGRLVPDGVASGIWGFFALYVFATGILTLLMIGAGLNPTVAFSAVAAMVNNMGPGLGEVSSTFASVSSFGKVVAIVAMLFGRLEIMTIFVLFTPIFWRRF</sequence>
<evidence type="ECO:0000256" key="8">
    <source>
        <dbReference type="ARBA" id="ARBA00022958"/>
    </source>
</evidence>
<dbReference type="AlphaFoldDB" id="A0A4V3D818"/>
<organism evidence="15 16">
    <name type="scientific">Permianibacter aggregans</name>
    <dbReference type="NCBI Taxonomy" id="1510150"/>
    <lineage>
        <taxon>Bacteria</taxon>
        <taxon>Pseudomonadati</taxon>
        <taxon>Pseudomonadota</taxon>
        <taxon>Gammaproteobacteria</taxon>
        <taxon>Pseudomonadales</taxon>
        <taxon>Pseudomonadaceae</taxon>
        <taxon>Permianibacter</taxon>
    </lineage>
</organism>
<feature type="transmembrane region" description="Helical" evidence="14">
    <location>
        <begin position="237"/>
        <end position="256"/>
    </location>
</feature>
<evidence type="ECO:0000256" key="3">
    <source>
        <dbReference type="ARBA" id="ARBA00022448"/>
    </source>
</evidence>